<proteinExistence type="predicted"/>
<comment type="caution">
    <text evidence="3">The sequence shown here is derived from an EMBL/GenBank/DDBJ whole genome shotgun (WGS) entry which is preliminary data.</text>
</comment>
<feature type="transmembrane region" description="Helical" evidence="2">
    <location>
        <begin position="17"/>
        <end position="37"/>
    </location>
</feature>
<feature type="region of interest" description="Disordered" evidence="1">
    <location>
        <begin position="75"/>
        <end position="130"/>
    </location>
</feature>
<dbReference type="RefSeq" id="WP_310548297.1">
    <property type="nucleotide sequence ID" value="NZ_JAVKGR010000006.1"/>
</dbReference>
<keyword evidence="2" id="KW-0472">Membrane</keyword>
<reference evidence="3 4" key="1">
    <citation type="submission" date="2023-09" db="EMBL/GenBank/DDBJ databases">
        <title>Description of three actinobacteria isolated from air of manufacturing shop in a pharmaceutical factory.</title>
        <authorList>
            <person name="Zhang D.-F."/>
        </authorList>
    </citation>
    <scope>NUCLEOTIDE SEQUENCE [LARGE SCALE GENOMIC DNA]</scope>
    <source>
        <strain evidence="3 4">LY-0111</strain>
    </source>
</reference>
<protein>
    <submittedName>
        <fullName evidence="3">Uncharacterized protein</fullName>
    </submittedName>
</protein>
<feature type="compositionally biased region" description="Basic and acidic residues" evidence="1">
    <location>
        <begin position="88"/>
        <end position="130"/>
    </location>
</feature>
<organism evidence="3 4">
    <name type="scientific">Nesterenkonia aerolata</name>
    <dbReference type="NCBI Taxonomy" id="3074079"/>
    <lineage>
        <taxon>Bacteria</taxon>
        <taxon>Bacillati</taxon>
        <taxon>Actinomycetota</taxon>
        <taxon>Actinomycetes</taxon>
        <taxon>Micrococcales</taxon>
        <taxon>Micrococcaceae</taxon>
        <taxon>Nesterenkonia</taxon>
    </lineage>
</organism>
<feature type="compositionally biased region" description="Polar residues" evidence="1">
    <location>
        <begin position="78"/>
        <end position="87"/>
    </location>
</feature>
<gene>
    <name evidence="3" type="ORF">RIL96_06990</name>
</gene>
<feature type="transmembrane region" description="Helical" evidence="2">
    <location>
        <begin position="49"/>
        <end position="71"/>
    </location>
</feature>
<keyword evidence="2" id="KW-0812">Transmembrane</keyword>
<evidence type="ECO:0000313" key="4">
    <source>
        <dbReference type="Proteomes" id="UP001251870"/>
    </source>
</evidence>
<name>A0ABU2DS33_9MICC</name>
<accession>A0ABU2DS33</accession>
<dbReference type="EMBL" id="JAVKGR010000006">
    <property type="protein sequence ID" value="MDR8019310.1"/>
    <property type="molecule type" value="Genomic_DNA"/>
</dbReference>
<dbReference type="Proteomes" id="UP001251870">
    <property type="component" value="Unassembled WGS sequence"/>
</dbReference>
<keyword evidence="2" id="KW-1133">Transmembrane helix</keyword>
<evidence type="ECO:0000256" key="2">
    <source>
        <dbReference type="SAM" id="Phobius"/>
    </source>
</evidence>
<sequence length="130" mass="14146">MAEDEKSRRSLIETVKAPLIFSAVLGSVAGFVTLIAATGGTDNEARLDLALITFGIAFIVSLLVVSMLQLASRENPEHLSQGSGVNRNSEELYRQQVAERRREAARKKAQEARESGEGEPKYGRPADSED</sequence>
<evidence type="ECO:0000256" key="1">
    <source>
        <dbReference type="SAM" id="MobiDB-lite"/>
    </source>
</evidence>
<keyword evidence="4" id="KW-1185">Reference proteome</keyword>
<evidence type="ECO:0000313" key="3">
    <source>
        <dbReference type="EMBL" id="MDR8019310.1"/>
    </source>
</evidence>